<evidence type="ECO:0000313" key="1">
    <source>
        <dbReference type="EMBL" id="KZS39123.1"/>
    </source>
</evidence>
<dbReference type="Proteomes" id="UP000076715">
    <property type="component" value="Unassembled WGS sequence"/>
</dbReference>
<dbReference type="OrthoDB" id="797788at2"/>
<name>A0A162YGZ3_9FLAO</name>
<keyword evidence="2" id="KW-1185">Reference proteome</keyword>
<reference evidence="1 2" key="1">
    <citation type="submission" date="2016-01" db="EMBL/GenBank/DDBJ databases">
        <title>The draft genome sequence of Aquimarina sp. RZW4-3-2.</title>
        <authorList>
            <person name="Wang Y."/>
        </authorList>
    </citation>
    <scope>NUCLEOTIDE SEQUENCE [LARGE SCALE GENOMIC DNA]</scope>
    <source>
        <strain evidence="1 2">RZW4-3-2</strain>
    </source>
</reference>
<comment type="caution">
    <text evidence="1">The sequence shown here is derived from an EMBL/GenBank/DDBJ whole genome shotgun (WGS) entry which is preliminary data.</text>
</comment>
<dbReference type="AlphaFoldDB" id="A0A162YGZ3"/>
<sequence>MKSDSYTKLILTVIALCLVIIVVRDIDIIPKAHANEVSNTKYGVLPINEDGSITVRLSNSDQIDVNIKNIDTYDKLRVDLNDISTQDELDINIDEIGGRFVSNGGPIKVTLQN</sequence>
<organism evidence="1 2">
    <name type="scientific">Aquimarina aggregata</name>
    <dbReference type="NCBI Taxonomy" id="1642818"/>
    <lineage>
        <taxon>Bacteria</taxon>
        <taxon>Pseudomonadati</taxon>
        <taxon>Bacteroidota</taxon>
        <taxon>Flavobacteriia</taxon>
        <taxon>Flavobacteriales</taxon>
        <taxon>Flavobacteriaceae</taxon>
        <taxon>Aquimarina</taxon>
    </lineage>
</organism>
<evidence type="ECO:0000313" key="2">
    <source>
        <dbReference type="Proteomes" id="UP000076715"/>
    </source>
</evidence>
<gene>
    <name evidence="1" type="ORF">AWE51_11235</name>
</gene>
<protein>
    <submittedName>
        <fullName evidence="1">Uncharacterized protein</fullName>
    </submittedName>
</protein>
<proteinExistence type="predicted"/>
<dbReference type="RefSeq" id="WP_066316890.1">
    <property type="nucleotide sequence ID" value="NZ_CANLSS010000012.1"/>
</dbReference>
<dbReference type="EMBL" id="LQRT01000035">
    <property type="protein sequence ID" value="KZS39123.1"/>
    <property type="molecule type" value="Genomic_DNA"/>
</dbReference>
<accession>A0A162YGZ3</accession>